<dbReference type="Gene3D" id="2.160.20.120">
    <property type="match status" value="1"/>
</dbReference>
<dbReference type="RefSeq" id="WP_188840322.1">
    <property type="nucleotide sequence ID" value="NZ_BMOT01000002.1"/>
</dbReference>
<organism evidence="1 2">
    <name type="scientific">Shewanella aestuarii</name>
    <dbReference type="NCBI Taxonomy" id="1028752"/>
    <lineage>
        <taxon>Bacteria</taxon>
        <taxon>Pseudomonadati</taxon>
        <taxon>Pseudomonadota</taxon>
        <taxon>Gammaproteobacteria</taxon>
        <taxon>Alteromonadales</taxon>
        <taxon>Shewanellaceae</taxon>
        <taxon>Shewanella</taxon>
    </lineage>
</organism>
<reference evidence="1 2" key="1">
    <citation type="submission" date="2022-01" db="EMBL/GenBank/DDBJ databases">
        <title>Whole genome-based taxonomy of the Shewanellaceae.</title>
        <authorList>
            <person name="Martin-Rodriguez A.J."/>
        </authorList>
    </citation>
    <scope>NUCLEOTIDE SEQUENCE [LARGE SCALE GENOMIC DNA]</scope>
    <source>
        <strain evidence="1 2">JCM 17801</strain>
    </source>
</reference>
<dbReference type="EMBL" id="JAKILK010000002">
    <property type="protein sequence ID" value="MCL1116753.1"/>
    <property type="molecule type" value="Genomic_DNA"/>
</dbReference>
<sequence>MATMKTKLVLVGAATALLVMYTDVFNVSYSIASDLEQKQRVLSLDTNDIEQLIAETGAGMLIIKGDENADKITVSAEVFAEDDSDVTLSLVKSGSQAKLIAQVEQDSSWSGSDSPRIDVTLTVPKSLKMDITDGSGSIDIQGMNADITLTDGSGSISLDGAKQLSIKDGSGSIHASNVLGSVSIKDGSGSIELTDVDGNVDIKDGSGSMTVQRVSGLVTIDDGSGSINVDYAKGLTIHSAGSGAVNYQHIEGEVNL</sequence>
<comment type="caution">
    <text evidence="1">The sequence shown here is derived from an EMBL/GenBank/DDBJ whole genome shotgun (WGS) entry which is preliminary data.</text>
</comment>
<proteinExistence type="predicted"/>
<protein>
    <recommendedName>
        <fullName evidence="3">DUF4097 domain-containing protein</fullName>
    </recommendedName>
</protein>
<evidence type="ECO:0000313" key="2">
    <source>
        <dbReference type="Proteomes" id="UP001203212"/>
    </source>
</evidence>
<dbReference type="Proteomes" id="UP001203212">
    <property type="component" value="Unassembled WGS sequence"/>
</dbReference>
<accession>A0ABT0KZ55</accession>
<evidence type="ECO:0008006" key="3">
    <source>
        <dbReference type="Google" id="ProtNLM"/>
    </source>
</evidence>
<name>A0ABT0KZ55_9GAMM</name>
<keyword evidence="2" id="KW-1185">Reference proteome</keyword>
<evidence type="ECO:0000313" key="1">
    <source>
        <dbReference type="EMBL" id="MCL1116753.1"/>
    </source>
</evidence>
<gene>
    <name evidence="1" type="ORF">L2689_05765</name>
</gene>